<keyword evidence="2" id="KW-1133">Transmembrane helix</keyword>
<dbReference type="STRING" id="146817.SAMN04488502_1108"/>
<reference evidence="6 7" key="1">
    <citation type="submission" date="2016-10" db="EMBL/GenBank/DDBJ databases">
        <authorList>
            <person name="de Groot N.N."/>
        </authorList>
    </citation>
    <scope>NUCLEOTIDE SEQUENCE [LARGE SCALE GENOMIC DNA]</scope>
    <source>
        <strain evidence="6 7">DSM 1736</strain>
    </source>
</reference>
<dbReference type="Gene3D" id="2.40.50.100">
    <property type="match status" value="1"/>
</dbReference>
<dbReference type="InterPro" id="IPR058625">
    <property type="entry name" value="MdtA-like_BSH"/>
</dbReference>
<keyword evidence="2" id="KW-0812">Transmembrane</keyword>
<evidence type="ECO:0000259" key="4">
    <source>
        <dbReference type="Pfam" id="PF25917"/>
    </source>
</evidence>
<dbReference type="InterPro" id="IPR006143">
    <property type="entry name" value="RND_pump_MFP"/>
</dbReference>
<sequence length="375" mass="39875">MLLENKKRLALIIVVLFVFTGLVGYQIYGNIADNRARAAKMAQSSTVAVEVAQVGRRDIEPKMIFSANLEPVWSADISAKVDGRINVLNINEGDQVKAGTVIAVLDTNDLQAQVIQVQGNLMAAQSSLEQAELDFQRYAALAGQGAVSTQMLDNARTKRDSSAGQVKAAQGSLNLVQEKLNNANVVTPRSGIVTKRFMQAGTFVRSGSAIVTVADTSELLAKATVSESQVGSLKMGTNVQVKVDALPDQQFSGVIARISPMAALPARTFTAEVSIDNADDLLKPGMFARVEMPLTVHTDVLAVPESSLVMREDQKTLFVVGADNIVQQRVLTVGFVENGWAEVLAGVQEGESIVVAGQNKLRDGVEIAPAGDGGQ</sequence>
<dbReference type="InterPro" id="IPR058624">
    <property type="entry name" value="MdtA-like_HH"/>
</dbReference>
<name>A0A1G9XRG8_9FIRM</name>
<organism evidence="6 7">
    <name type="scientific">Dendrosporobacter quercicolus</name>
    <dbReference type="NCBI Taxonomy" id="146817"/>
    <lineage>
        <taxon>Bacteria</taxon>
        <taxon>Bacillati</taxon>
        <taxon>Bacillota</taxon>
        <taxon>Negativicutes</taxon>
        <taxon>Selenomonadales</taxon>
        <taxon>Sporomusaceae</taxon>
        <taxon>Dendrosporobacter</taxon>
    </lineage>
</organism>
<keyword evidence="2" id="KW-0472">Membrane</keyword>
<proteinExistence type="inferred from homology"/>
<dbReference type="Proteomes" id="UP000214880">
    <property type="component" value="Unassembled WGS sequence"/>
</dbReference>
<feature type="transmembrane region" description="Helical" evidence="2">
    <location>
        <begin position="9"/>
        <end position="28"/>
    </location>
</feature>
<dbReference type="AlphaFoldDB" id="A0A1G9XRG8"/>
<feature type="domain" description="Multidrug resistance protein MdtA-like alpha-helical hairpin" evidence="3">
    <location>
        <begin position="116"/>
        <end position="177"/>
    </location>
</feature>
<dbReference type="PANTHER" id="PTHR30469:SF15">
    <property type="entry name" value="HLYD FAMILY OF SECRETION PROTEINS"/>
    <property type="match status" value="1"/>
</dbReference>
<dbReference type="Pfam" id="PF25954">
    <property type="entry name" value="Beta-barrel_RND_2"/>
    <property type="match status" value="1"/>
</dbReference>
<evidence type="ECO:0000256" key="1">
    <source>
        <dbReference type="ARBA" id="ARBA00009477"/>
    </source>
</evidence>
<dbReference type="FunFam" id="2.40.30.170:FF:000010">
    <property type="entry name" value="Efflux RND transporter periplasmic adaptor subunit"/>
    <property type="match status" value="1"/>
</dbReference>
<dbReference type="Gene3D" id="2.40.30.170">
    <property type="match status" value="1"/>
</dbReference>
<dbReference type="GO" id="GO:0015562">
    <property type="term" value="F:efflux transmembrane transporter activity"/>
    <property type="evidence" value="ECO:0007669"/>
    <property type="project" value="TreeGrafter"/>
</dbReference>
<evidence type="ECO:0000259" key="5">
    <source>
        <dbReference type="Pfam" id="PF25954"/>
    </source>
</evidence>
<dbReference type="RefSeq" id="WP_139164515.1">
    <property type="nucleotide sequence ID" value="NZ_FNHB01000010.1"/>
</dbReference>
<evidence type="ECO:0000313" key="6">
    <source>
        <dbReference type="EMBL" id="SDM98765.1"/>
    </source>
</evidence>
<feature type="domain" description="Multidrug resistance protein MdtA-like barrel-sandwich hybrid" evidence="4">
    <location>
        <begin position="75"/>
        <end position="213"/>
    </location>
</feature>
<dbReference type="InterPro" id="IPR058792">
    <property type="entry name" value="Beta-barrel_RND_2"/>
</dbReference>
<dbReference type="Pfam" id="PF25917">
    <property type="entry name" value="BSH_RND"/>
    <property type="match status" value="1"/>
</dbReference>
<dbReference type="GO" id="GO:1990281">
    <property type="term" value="C:efflux pump complex"/>
    <property type="evidence" value="ECO:0007669"/>
    <property type="project" value="TreeGrafter"/>
</dbReference>
<dbReference type="PANTHER" id="PTHR30469">
    <property type="entry name" value="MULTIDRUG RESISTANCE PROTEIN MDTA"/>
    <property type="match status" value="1"/>
</dbReference>
<evidence type="ECO:0000259" key="3">
    <source>
        <dbReference type="Pfam" id="PF25876"/>
    </source>
</evidence>
<feature type="domain" description="CusB-like beta-barrel" evidence="5">
    <location>
        <begin position="222"/>
        <end position="292"/>
    </location>
</feature>
<gene>
    <name evidence="6" type="ORF">SAMN04488502_1108</name>
</gene>
<evidence type="ECO:0000313" key="7">
    <source>
        <dbReference type="Proteomes" id="UP000214880"/>
    </source>
</evidence>
<dbReference type="EMBL" id="FNHB01000010">
    <property type="protein sequence ID" value="SDM98765.1"/>
    <property type="molecule type" value="Genomic_DNA"/>
</dbReference>
<evidence type="ECO:0000256" key="2">
    <source>
        <dbReference type="SAM" id="Phobius"/>
    </source>
</evidence>
<dbReference type="NCBIfam" id="TIGR01730">
    <property type="entry name" value="RND_mfp"/>
    <property type="match status" value="1"/>
</dbReference>
<dbReference type="Gene3D" id="2.40.420.20">
    <property type="match status" value="1"/>
</dbReference>
<accession>A0A1G9XRG8</accession>
<dbReference type="Pfam" id="PF25876">
    <property type="entry name" value="HH_MFP_RND"/>
    <property type="match status" value="1"/>
</dbReference>
<comment type="similarity">
    <text evidence="1">Belongs to the membrane fusion protein (MFP) (TC 8.A.1) family.</text>
</comment>
<dbReference type="OrthoDB" id="1633529at2"/>
<dbReference type="Gene3D" id="1.10.287.470">
    <property type="entry name" value="Helix hairpin bin"/>
    <property type="match status" value="1"/>
</dbReference>
<keyword evidence="7" id="KW-1185">Reference proteome</keyword>
<protein>
    <submittedName>
        <fullName evidence="6">RND family efflux transporter, MFP subunit</fullName>
    </submittedName>
</protein>
<dbReference type="SUPFAM" id="SSF111369">
    <property type="entry name" value="HlyD-like secretion proteins"/>
    <property type="match status" value="1"/>
</dbReference>